<comment type="caution">
    <text evidence="2">The sequence shown here is derived from an EMBL/GenBank/DDBJ whole genome shotgun (WGS) entry which is preliminary data.</text>
</comment>
<organism evidence="2 3">
    <name type="scientific">Lujinxingia vulgaris</name>
    <dbReference type="NCBI Taxonomy" id="2600176"/>
    <lineage>
        <taxon>Bacteria</taxon>
        <taxon>Deltaproteobacteria</taxon>
        <taxon>Bradymonadales</taxon>
        <taxon>Lujinxingiaceae</taxon>
        <taxon>Lujinxingia</taxon>
    </lineage>
</organism>
<protein>
    <submittedName>
        <fullName evidence="2">Uncharacterized protein</fullName>
    </submittedName>
</protein>
<accession>A0A5C6X7U5</accession>
<dbReference type="Proteomes" id="UP000321046">
    <property type="component" value="Unassembled WGS sequence"/>
</dbReference>
<name>A0A5C6X7U5_9DELT</name>
<feature type="signal peptide" evidence="1">
    <location>
        <begin position="1"/>
        <end position="24"/>
    </location>
</feature>
<proteinExistence type="predicted"/>
<dbReference type="AlphaFoldDB" id="A0A5C6X7U5"/>
<keyword evidence="1" id="KW-0732">Signal</keyword>
<feature type="chain" id="PRO_5022999396" evidence="1">
    <location>
        <begin position="25"/>
        <end position="110"/>
    </location>
</feature>
<evidence type="ECO:0000313" key="2">
    <source>
        <dbReference type="EMBL" id="TXD32713.1"/>
    </source>
</evidence>
<gene>
    <name evidence="2" type="ORF">FRC96_16640</name>
</gene>
<sequence>MSQKHLAMITLAAAALSFAPGWFSSTPSTCPYEPITLRNMTLLEVSVDGVPVNDLSDYEHLELSIYDNLDNETVHINIMDIQNNEQEVRDFIISHSAPWEEPNENQGGWQ</sequence>
<dbReference type="RefSeq" id="WP_146976084.1">
    <property type="nucleotide sequence ID" value="NZ_VOSL01000115.1"/>
</dbReference>
<reference evidence="2 3" key="1">
    <citation type="submission" date="2019-08" db="EMBL/GenBank/DDBJ databases">
        <title>Bradymonadales sp. TMQ2.</title>
        <authorList>
            <person name="Liang Q."/>
        </authorList>
    </citation>
    <scope>NUCLEOTIDE SEQUENCE [LARGE SCALE GENOMIC DNA]</scope>
    <source>
        <strain evidence="2 3">TMQ2</strain>
    </source>
</reference>
<evidence type="ECO:0000313" key="3">
    <source>
        <dbReference type="Proteomes" id="UP000321046"/>
    </source>
</evidence>
<evidence type="ECO:0000256" key="1">
    <source>
        <dbReference type="SAM" id="SignalP"/>
    </source>
</evidence>
<dbReference type="EMBL" id="VOSL01000115">
    <property type="protein sequence ID" value="TXD32713.1"/>
    <property type="molecule type" value="Genomic_DNA"/>
</dbReference>